<dbReference type="AlphaFoldDB" id="A0A3B3WF82"/>
<dbReference type="InterPro" id="IPR050951">
    <property type="entry name" value="Retrovirus_Pol_polyprotein"/>
</dbReference>
<dbReference type="PANTHER" id="PTHR37984:SF15">
    <property type="entry name" value="INTEGRASE CATALYTIC DOMAIN-CONTAINING PROTEIN"/>
    <property type="match status" value="1"/>
</dbReference>
<dbReference type="STRING" id="48701.ENSPMEP00000001453"/>
<dbReference type="Gene3D" id="3.30.420.10">
    <property type="entry name" value="Ribonuclease H-like superfamily/Ribonuclease H"/>
    <property type="match status" value="1"/>
</dbReference>
<dbReference type="Ensembl" id="ENSPMET00000014182.1">
    <property type="protein sequence ID" value="ENSPMEP00000001453.1"/>
    <property type="gene ID" value="ENSPMEG00000002355.1"/>
</dbReference>
<sequence length="374" mass="41609">MGHLLASRPNEILAIDFTLLEPARNGVENVLVMTDVFTKYTIAVPTRDQRASTVARVITQEWFYKLGVPSRLHSDQGRCFESAIFQQLCWLYSVGKSRTTAYHPAGNGQCERFNRTLHNLLRTLPQSQKQDWAACLPQVLFSYNTTPHQSTGESPFFLMFGREPNLPVDFALGRVPDPLPGTVQNWVSEHCSKLKMAFSVAHDRLVVNASHRKARHDLKVREAPLQIGQVVYLRDHNFRGRHKIHDIWHSDPFQVLKVPVGDSPVYTIAPVSNLHAHRNVHRDMLKAQVISGPRSQSNETGPFPQVDPDSDSPIDGDVWVVASSTSPLPTSVAPSDPGSSSQAGIAPSETVMVRENGNQVTEEAARSTNCSVLR</sequence>
<evidence type="ECO:0000256" key="1">
    <source>
        <dbReference type="SAM" id="MobiDB-lite"/>
    </source>
</evidence>
<evidence type="ECO:0000313" key="3">
    <source>
        <dbReference type="Ensembl" id="ENSPMEP00000001453.1"/>
    </source>
</evidence>
<evidence type="ECO:0000313" key="4">
    <source>
        <dbReference type="Proteomes" id="UP000261480"/>
    </source>
</evidence>
<dbReference type="PANTHER" id="PTHR37984">
    <property type="entry name" value="PROTEIN CBG26694"/>
    <property type="match status" value="1"/>
</dbReference>
<feature type="region of interest" description="Disordered" evidence="1">
    <location>
        <begin position="291"/>
        <end position="374"/>
    </location>
</feature>
<reference evidence="3" key="1">
    <citation type="submission" date="2025-08" db="UniProtKB">
        <authorList>
            <consortium name="Ensembl"/>
        </authorList>
    </citation>
    <scope>IDENTIFICATION</scope>
</reference>
<dbReference type="Pfam" id="PF00665">
    <property type="entry name" value="rve"/>
    <property type="match status" value="1"/>
</dbReference>
<accession>A0A3B3WF82</accession>
<feature type="domain" description="Integrase catalytic" evidence="2">
    <location>
        <begin position="5"/>
        <end position="163"/>
    </location>
</feature>
<proteinExistence type="predicted"/>
<dbReference type="InterPro" id="IPR012337">
    <property type="entry name" value="RNaseH-like_sf"/>
</dbReference>
<dbReference type="FunFam" id="3.30.420.10:FF:000032">
    <property type="entry name" value="Retrovirus-related Pol polyprotein from transposon 297-like Protein"/>
    <property type="match status" value="1"/>
</dbReference>
<dbReference type="InterPro" id="IPR036397">
    <property type="entry name" value="RNaseH_sf"/>
</dbReference>
<protein>
    <recommendedName>
        <fullName evidence="2">Integrase catalytic domain-containing protein</fullName>
    </recommendedName>
</protein>
<name>A0A3B3WF82_9TELE</name>
<reference evidence="3" key="2">
    <citation type="submission" date="2025-09" db="UniProtKB">
        <authorList>
            <consortium name="Ensembl"/>
        </authorList>
    </citation>
    <scope>IDENTIFICATION</scope>
</reference>
<dbReference type="Proteomes" id="UP000261480">
    <property type="component" value="Unplaced"/>
</dbReference>
<dbReference type="SUPFAM" id="SSF53098">
    <property type="entry name" value="Ribonuclease H-like"/>
    <property type="match status" value="1"/>
</dbReference>
<feature type="compositionally biased region" description="Polar residues" evidence="1">
    <location>
        <begin position="322"/>
        <end position="343"/>
    </location>
</feature>
<dbReference type="GO" id="GO:0003676">
    <property type="term" value="F:nucleic acid binding"/>
    <property type="evidence" value="ECO:0007669"/>
    <property type="project" value="InterPro"/>
</dbReference>
<dbReference type="PROSITE" id="PS50994">
    <property type="entry name" value="INTEGRASE"/>
    <property type="match status" value="1"/>
</dbReference>
<feature type="compositionally biased region" description="Polar residues" evidence="1">
    <location>
        <begin position="356"/>
        <end position="374"/>
    </location>
</feature>
<dbReference type="InterPro" id="IPR001584">
    <property type="entry name" value="Integrase_cat-core"/>
</dbReference>
<organism evidence="3 4">
    <name type="scientific">Poecilia mexicana</name>
    <dbReference type="NCBI Taxonomy" id="48701"/>
    <lineage>
        <taxon>Eukaryota</taxon>
        <taxon>Metazoa</taxon>
        <taxon>Chordata</taxon>
        <taxon>Craniata</taxon>
        <taxon>Vertebrata</taxon>
        <taxon>Euteleostomi</taxon>
        <taxon>Actinopterygii</taxon>
        <taxon>Neopterygii</taxon>
        <taxon>Teleostei</taxon>
        <taxon>Neoteleostei</taxon>
        <taxon>Acanthomorphata</taxon>
        <taxon>Ovalentaria</taxon>
        <taxon>Atherinomorphae</taxon>
        <taxon>Cyprinodontiformes</taxon>
        <taxon>Poeciliidae</taxon>
        <taxon>Poeciliinae</taxon>
        <taxon>Poecilia</taxon>
    </lineage>
</organism>
<dbReference type="GO" id="GO:0015074">
    <property type="term" value="P:DNA integration"/>
    <property type="evidence" value="ECO:0007669"/>
    <property type="project" value="InterPro"/>
</dbReference>
<evidence type="ECO:0000259" key="2">
    <source>
        <dbReference type="PROSITE" id="PS50994"/>
    </source>
</evidence>
<keyword evidence="4" id="KW-1185">Reference proteome</keyword>